<gene>
    <name evidence="1" type="ORF">NOCA2270189</name>
</gene>
<organism evidence="1">
    <name type="scientific">metagenome</name>
    <dbReference type="NCBI Taxonomy" id="256318"/>
    <lineage>
        <taxon>unclassified sequences</taxon>
        <taxon>metagenomes</taxon>
    </lineage>
</organism>
<dbReference type="InterPro" id="IPR011042">
    <property type="entry name" value="6-blade_b-propeller_TolB-like"/>
</dbReference>
<accession>A0A2P2C0P1</accession>
<dbReference type="SUPFAM" id="SSF101898">
    <property type="entry name" value="NHL repeat"/>
    <property type="match status" value="1"/>
</dbReference>
<proteinExistence type="predicted"/>
<dbReference type="Gene3D" id="2.120.10.30">
    <property type="entry name" value="TolB, C-terminal domain"/>
    <property type="match status" value="1"/>
</dbReference>
<evidence type="ECO:0008006" key="2">
    <source>
        <dbReference type="Google" id="ProtNLM"/>
    </source>
</evidence>
<dbReference type="NCBIfam" id="NF033206">
    <property type="entry name" value="ScyE_fam"/>
    <property type="match status" value="1"/>
</dbReference>
<dbReference type="InterPro" id="IPR048031">
    <property type="entry name" value="ScyD/ScyE-like"/>
</dbReference>
<name>A0A2P2C0P1_9ZZZZ</name>
<dbReference type="EMBL" id="CZKA01000020">
    <property type="protein sequence ID" value="CUR55554.1"/>
    <property type="molecule type" value="Genomic_DNA"/>
</dbReference>
<reference evidence="1" key="1">
    <citation type="submission" date="2015-08" db="EMBL/GenBank/DDBJ databases">
        <authorList>
            <person name="Babu N.S."/>
            <person name="Beckwith C.J."/>
            <person name="Beseler K.G."/>
            <person name="Brison A."/>
            <person name="Carone J.V."/>
            <person name="Caskin T.P."/>
            <person name="Diamond M."/>
            <person name="Durham M.E."/>
            <person name="Foxe J.M."/>
            <person name="Go M."/>
            <person name="Henderson B.A."/>
            <person name="Jones I.B."/>
            <person name="McGettigan J.A."/>
            <person name="Micheletti S.J."/>
            <person name="Nasrallah M.E."/>
            <person name="Ortiz D."/>
            <person name="Piller C.R."/>
            <person name="Privatt S.R."/>
            <person name="Schneider S.L."/>
            <person name="Sharp S."/>
            <person name="Smith T.C."/>
            <person name="Stanton J.D."/>
            <person name="Ullery H.E."/>
            <person name="Wilson R.J."/>
            <person name="Serrano M.G."/>
            <person name="Buck G."/>
            <person name="Lee V."/>
            <person name="Wang Y."/>
            <person name="Carvalho R."/>
            <person name="Voegtly L."/>
            <person name="Shi R."/>
            <person name="Duckworth R."/>
            <person name="Johnson A."/>
            <person name="Loviza R."/>
            <person name="Walstead R."/>
            <person name="Shah Z."/>
            <person name="Kiflezghi M."/>
            <person name="Wade K."/>
            <person name="Ball S.L."/>
            <person name="Bradley K.W."/>
            <person name="Asai D.J."/>
            <person name="Bowman C.A."/>
            <person name="Russell D.A."/>
            <person name="Pope W.H."/>
            <person name="Jacobs-Sera D."/>
            <person name="Hendrix R.W."/>
            <person name="Hatfull G.F."/>
        </authorList>
    </citation>
    <scope>NUCLEOTIDE SEQUENCE</scope>
</reference>
<dbReference type="AlphaFoldDB" id="A0A2P2C0P1"/>
<evidence type="ECO:0000313" key="1">
    <source>
        <dbReference type="EMBL" id="CUR55554.1"/>
    </source>
</evidence>
<sequence length="376" mass="39581">MKLSRVTVAAAGACALVLAVPTSAPASPVVSDPIVSGLLAPLQFDLGHHGKIYVAQSFSGTLTRVNRDGTTVDLLTEPMGIDAVASGRRGVAYSTTDFTEGARSSLLKLRKHDGTVRTVADLWPYEVAHNPDARNTYGFLDLSEECAAEVDALPPPAEGPPVTGEPYTGIEDSHPYALANDGHGGWYVADAGINAIMHVGKWGRISTVAVLPPQPVEVTAEAAATLGMPECTVGSTYAFEPVPTDVEVARNGKLVVSLLPGGPEDPSLGARGSVYRITPGHARHWKHSKVRLVAGGFLGATNVALGHRGRIYVAELFGAKVSVIKHGRVSTLAELPNPAGVEYRHGKVYVSYDVFPPEAAPPDGKIATIRVGRHHH</sequence>
<protein>
    <recommendedName>
        <fullName evidence="2">ScyD/ScyE family protein</fullName>
    </recommendedName>
</protein>